<geneLocation type="plasmid" evidence="1">
    <name>pRGRH0582</name>
</geneLocation>
<keyword evidence="1" id="KW-0614">Plasmid</keyword>
<sequence length="220" mass="26197">MIWVFVFIAVFVLFYVKFERKIKVKWKTFFKKRQLASSDRFGVYCFHGKQGQGKTYCCVKFLRENAGKMPITSNIHLEGIDYTYCNDYDEIIKIAEKGNQLILYDEIFSKFNKNSKSDPATINLLSQMRKRGNIMLTTAQDWLELPVWLRRKVKIDIRCRRRNILFWTFITEQYGDADNMQWSETDNEYVSPIILTSISKMTKENCNAYDTYETIELQQK</sequence>
<dbReference type="AlphaFoldDB" id="A0A0H5QHC9"/>
<reference evidence="1" key="1">
    <citation type="submission" date="2015-06" db="EMBL/GenBank/DDBJ databases">
        <authorList>
            <person name="Joergensen T."/>
        </authorList>
    </citation>
    <scope>NUCLEOTIDE SEQUENCE</scope>
    <source>
        <plasmid evidence="1">pRGRH0582</plasmid>
    </source>
</reference>
<dbReference type="EMBL" id="LN853213">
    <property type="protein sequence ID" value="CRY95297.1"/>
    <property type="molecule type" value="Genomic_DNA"/>
</dbReference>
<dbReference type="Gene3D" id="3.40.50.300">
    <property type="entry name" value="P-loop containing nucleotide triphosphate hydrolases"/>
    <property type="match status" value="1"/>
</dbReference>
<reference evidence="1" key="2">
    <citation type="submission" date="2015-07" db="EMBL/GenBank/DDBJ databases">
        <title>Plasmids, circular viruses and viroids from rat gut.</title>
        <authorList>
            <person name="Jorgensen T.J."/>
            <person name="Hansen M.A."/>
            <person name="Xu Z."/>
            <person name="Tabak M.A."/>
            <person name="Sorensen S.J."/>
            <person name="Hansen L.H."/>
        </authorList>
    </citation>
    <scope>NUCLEOTIDE SEQUENCE</scope>
    <source>
        <plasmid evidence="1">pRGRH0582</plasmid>
    </source>
</reference>
<proteinExistence type="predicted"/>
<organism evidence="1">
    <name type="scientific">uncultured prokaryote</name>
    <dbReference type="NCBI Taxonomy" id="198431"/>
    <lineage>
        <taxon>unclassified sequences</taxon>
        <taxon>environmental samples</taxon>
    </lineage>
</organism>
<dbReference type="InterPro" id="IPR027417">
    <property type="entry name" value="P-loop_NTPase"/>
</dbReference>
<evidence type="ECO:0000313" key="1">
    <source>
        <dbReference type="EMBL" id="CRY95297.1"/>
    </source>
</evidence>
<accession>A0A0H5QHC9</accession>
<name>A0A0H5QHC9_9ZZZZ</name>
<protein>
    <submittedName>
        <fullName evidence="1">Uncharacterized protein</fullName>
    </submittedName>
</protein>